<dbReference type="RefSeq" id="WP_179241363.1">
    <property type="nucleotide sequence ID" value="NZ_CP058595.1"/>
</dbReference>
<dbReference type="KEGG" id="cagg:HYG79_06820"/>
<keyword evidence="2" id="KW-1185">Reference proteome</keyword>
<organism evidence="1 2">
    <name type="scientific">Costertonia aggregata</name>
    <dbReference type="NCBI Taxonomy" id="343403"/>
    <lineage>
        <taxon>Bacteria</taxon>
        <taxon>Pseudomonadati</taxon>
        <taxon>Bacteroidota</taxon>
        <taxon>Flavobacteriia</taxon>
        <taxon>Flavobacteriales</taxon>
        <taxon>Flavobacteriaceae</taxon>
        <taxon>Costertonia</taxon>
    </lineage>
</organism>
<name>A0A7H9ANW3_9FLAO</name>
<dbReference type="EMBL" id="CP058595">
    <property type="protein sequence ID" value="QLG45073.1"/>
    <property type="molecule type" value="Genomic_DNA"/>
</dbReference>
<protein>
    <recommendedName>
        <fullName evidence="3">LEA type 2 family protein</fullName>
    </recommendedName>
</protein>
<dbReference type="PROSITE" id="PS51257">
    <property type="entry name" value="PROKAR_LIPOPROTEIN"/>
    <property type="match status" value="1"/>
</dbReference>
<dbReference type="AlphaFoldDB" id="A0A7H9ANW3"/>
<sequence length="284" mass="31919">MKKFVCILIFSFLLVSCSQKPEFVRVDNVVVAGLKDSLLMVHMNYVVYNPNDVKSKLKQSGMDIFYKESLVGQGILDKQLSLAANDTVKVPVRCEISLKKLHLYYPELLASEASIFNIKGDGKVSFLLNSFTIDMDDEIQLNTKAIIHGEIRKNISKTNNFKIRSVAASKLPTFSKTELNLQVLAKNNLPLEYTIENIKLQFYMDKGNDAVAEWTLAEPLVQKALETVNIPINASLNNLGILKNAKLSWLTQKKVNFNILGNADIKINGYQFNVPIKDTLSLTM</sequence>
<evidence type="ECO:0000313" key="1">
    <source>
        <dbReference type="EMBL" id="QLG45073.1"/>
    </source>
</evidence>
<dbReference type="SUPFAM" id="SSF117070">
    <property type="entry name" value="LEA14-like"/>
    <property type="match status" value="1"/>
</dbReference>
<accession>A0A7H9ANW3</accession>
<dbReference type="Proteomes" id="UP000509302">
    <property type="component" value="Chromosome"/>
</dbReference>
<gene>
    <name evidence="1" type="ORF">HYG79_06820</name>
</gene>
<evidence type="ECO:0008006" key="3">
    <source>
        <dbReference type="Google" id="ProtNLM"/>
    </source>
</evidence>
<reference evidence="1 2" key="1">
    <citation type="journal article" date="2006" name="Int. J. Syst. Evol. Microbiol.">
        <title>Costertonia aggregata gen. nov., sp. nov., a mesophilic marine bacterium of the family Flavobacteriaceae, isolated from a mature biofilm.</title>
        <authorList>
            <person name="Kwon K.K."/>
            <person name="Lee Y.K."/>
            <person name="Lee H.K."/>
        </authorList>
    </citation>
    <scope>NUCLEOTIDE SEQUENCE [LARGE SCALE GENOMIC DNA]</scope>
    <source>
        <strain evidence="1 2">KCCM 42265</strain>
    </source>
</reference>
<evidence type="ECO:0000313" key="2">
    <source>
        <dbReference type="Proteomes" id="UP000509302"/>
    </source>
</evidence>
<proteinExistence type="predicted"/>
<dbReference type="Gene3D" id="2.60.40.1820">
    <property type="match status" value="2"/>
</dbReference>